<keyword evidence="8" id="KW-1185">Reference proteome</keyword>
<keyword evidence="1" id="KW-0547">Nucleotide-binding</keyword>
<evidence type="ECO:0000256" key="3">
    <source>
        <dbReference type="PROSITE-ProRule" id="PRU00339"/>
    </source>
</evidence>
<dbReference type="PANTHER" id="PTHR16305:SF28">
    <property type="entry name" value="GUANYLATE CYCLASE DOMAIN-CONTAINING PROTEIN"/>
    <property type="match status" value="1"/>
</dbReference>
<reference evidence="6" key="2">
    <citation type="journal article" date="2024" name="Nature">
        <title>Anoxygenic phototroph of the Chloroflexota uses a type I reaction centre.</title>
        <authorList>
            <person name="Tsuji J.M."/>
            <person name="Shaw N.A."/>
            <person name="Nagashima S."/>
            <person name="Venkiteswaran J.J."/>
            <person name="Schiff S.L."/>
            <person name="Watanabe T."/>
            <person name="Fukui M."/>
            <person name="Hanada S."/>
            <person name="Tank M."/>
            <person name="Neufeld J.D."/>
        </authorList>
    </citation>
    <scope>NUCLEOTIDE SEQUENCE</scope>
    <source>
        <strain evidence="6">L227-S17</strain>
    </source>
</reference>
<dbReference type="GO" id="GO:0009190">
    <property type="term" value="P:cyclic nucleotide biosynthetic process"/>
    <property type="evidence" value="ECO:0007669"/>
    <property type="project" value="InterPro"/>
</dbReference>
<sequence>MLICNYCRNDNPNNANYCGRCGRRLRDQRSLAKLEKASFCIECGNRRERYPNDRRICTILFADVHGYTAMTEKMDVEKVTNIMNEVFSLLTAEIVGVDGSIDKYAGDNIMARFGAPEALEDHPERAIHAALGMQRQLSRFSLKLQKEEGVGLEMRIGINTGWVSAAEVGGEVDGVSYRTYTVMGDTVNLSSRLEHESRVGKILVGEETYKLAKHAFEFLDTGERQIRGKREPVRTYEVIGPKPQRANRRGLAGKDLQLVGREAELQRLASRLLQAIEGKGQVVSVMGEAGVGKSSLLREFKRRATITYQDVRYISGAAFSYSYTQSFSLVRNAIFKMCDINDNDDEETVQEKLLAQIHLLMGEGEQNEDGEYGEIPSLLGRAVGINFPNSFVDNLDPLLRSRLLNDAISDFLLKKAESNSLLIVLDDLHWADNSSLEVLDLMVQKVTSSSNNMSVLLLLVHRPDFSRQWNVPKERYEEIALESLNPEQIKVLTRQLLDASLGNMDTPINLEHEEPPELPSPMVKILERAGGNPFFAEEILKALLDAQQIVQDPTETASWKIVGDLENFKLPETLQEILLARVDKLGGRDKRVLQVASVIGLRFEQRLLLATEDLFDQQIQVEEALTDLHQEDFVYTERQEPEPEYGFRHSLTREVAYNNLLGTERRRYHEQIGRAIEHFKSDRLHDYTVIDDLAYHYENSDSDEKAVHYLMLAGHMRKTLYRNDEALKAFYEARERLKRNPEAGEEQQLVEINSNIGDIRALKADYSEALQAYEAALEKSANPFERIDLRVRIIEVLGKRGEFEEAARSFEIAQREIQEASGAPDPENRLTHLRAKLLLQIGWIYYLQGKHEAALRVNEESLQALKSLPDTDRDVQVETGRAYNMLGTIFSDIGQLDQAEVNLQRAIEMHQRASNIQQVARVYTNLAVVMILIGNLTQATNYLKQARANAEKVGDVETLGGIIGNLGFVAERQGQLVAAFKYFQDAWRIFERAANQVLAAMALQNCGRVVLQQGNVKNALEYFQQSLKMAESIGATSILAEGSNNIGWALIIDQRLAEAEEWLERAYVKGMESANPEVLANNYMYRGMLELETHNYIKCSEYFDECLKIIEGQLGDPVMLGQIKRRMGRLASNQHKFKEAEQYYNESLETLDPMRAYLEMCYTKFYWAELILHELSEGLIEPERQQEEIEKAQRFLMQASFTFDACEARPAYNGAILLLEQFEQTAPV</sequence>
<dbReference type="Gene3D" id="3.30.70.1230">
    <property type="entry name" value="Nucleotide cyclase"/>
    <property type="match status" value="1"/>
</dbReference>
<dbReference type="GO" id="GO:0035556">
    <property type="term" value="P:intracellular signal transduction"/>
    <property type="evidence" value="ECO:0007669"/>
    <property type="project" value="InterPro"/>
</dbReference>
<evidence type="ECO:0000256" key="2">
    <source>
        <dbReference type="ARBA" id="ARBA00022840"/>
    </source>
</evidence>
<dbReference type="Pfam" id="PF00211">
    <property type="entry name" value="Guanylate_cyc"/>
    <property type="match status" value="1"/>
</dbReference>
<dbReference type="SUPFAM" id="SSF52540">
    <property type="entry name" value="P-loop containing nucleoside triphosphate hydrolases"/>
    <property type="match status" value="1"/>
</dbReference>
<dbReference type="Pfam" id="PF13191">
    <property type="entry name" value="AAA_16"/>
    <property type="match status" value="1"/>
</dbReference>
<dbReference type="SMART" id="SM00028">
    <property type="entry name" value="TPR"/>
    <property type="match status" value="11"/>
</dbReference>
<dbReference type="SUPFAM" id="SSF55073">
    <property type="entry name" value="Nucleotide cyclase"/>
    <property type="match status" value="1"/>
</dbReference>
<dbReference type="InterPro" id="IPR019734">
    <property type="entry name" value="TPR_rpt"/>
</dbReference>
<dbReference type="Pfam" id="PF13424">
    <property type="entry name" value="TPR_12"/>
    <property type="match status" value="2"/>
</dbReference>
<keyword evidence="2" id="KW-0067">ATP-binding</keyword>
<dbReference type="GO" id="GO:0005737">
    <property type="term" value="C:cytoplasm"/>
    <property type="evidence" value="ECO:0007669"/>
    <property type="project" value="TreeGrafter"/>
</dbReference>
<gene>
    <name evidence="5" type="ORF">HXX08_03095</name>
    <name evidence="6" type="ORF">OZ401_002538</name>
</gene>
<feature type="repeat" description="TPR" evidence="3">
    <location>
        <begin position="880"/>
        <end position="913"/>
    </location>
</feature>
<dbReference type="PROSITE" id="PS50125">
    <property type="entry name" value="GUANYLATE_CYCLASE_2"/>
    <property type="match status" value="1"/>
</dbReference>
<evidence type="ECO:0000259" key="4">
    <source>
        <dbReference type="PROSITE" id="PS50125"/>
    </source>
</evidence>
<evidence type="ECO:0000313" key="8">
    <source>
        <dbReference type="Proteomes" id="UP001431572"/>
    </source>
</evidence>
<reference evidence="5 7" key="1">
    <citation type="submission" date="2020-06" db="EMBL/GenBank/DDBJ databases">
        <title>Anoxygenic phototrophic Chloroflexota member uses a Type I reaction center.</title>
        <authorList>
            <person name="Tsuji J.M."/>
            <person name="Shaw N.A."/>
            <person name="Nagashima S."/>
            <person name="Venkiteswaran J."/>
            <person name="Schiff S.L."/>
            <person name="Hanada S."/>
            <person name="Tank M."/>
            <person name="Neufeld J.D."/>
        </authorList>
    </citation>
    <scope>NUCLEOTIDE SEQUENCE [LARGE SCALE GENOMIC DNA]</scope>
    <source>
        <strain evidence="5">L227-S17</strain>
    </source>
</reference>
<keyword evidence="3" id="KW-0802">TPR repeat</keyword>
<dbReference type="Gene3D" id="3.40.50.300">
    <property type="entry name" value="P-loop containing nucleotide triphosphate hydrolases"/>
    <property type="match status" value="1"/>
</dbReference>
<proteinExistence type="predicted"/>
<dbReference type="EMBL" id="CP128399">
    <property type="protein sequence ID" value="WJW66723.1"/>
    <property type="molecule type" value="Genomic_DNA"/>
</dbReference>
<dbReference type="InterPro" id="IPR027417">
    <property type="entry name" value="P-loop_NTPase"/>
</dbReference>
<accession>A0A8T7M0F6</accession>
<dbReference type="InterPro" id="IPR011990">
    <property type="entry name" value="TPR-like_helical_dom_sf"/>
</dbReference>
<dbReference type="Proteomes" id="UP000521676">
    <property type="component" value="Unassembled WGS sequence"/>
</dbReference>
<dbReference type="SUPFAM" id="SSF48452">
    <property type="entry name" value="TPR-like"/>
    <property type="match status" value="3"/>
</dbReference>
<feature type="repeat" description="TPR" evidence="3">
    <location>
        <begin position="1000"/>
        <end position="1033"/>
    </location>
</feature>
<dbReference type="InterPro" id="IPR041664">
    <property type="entry name" value="AAA_16"/>
</dbReference>
<dbReference type="GO" id="GO:0005524">
    <property type="term" value="F:ATP binding"/>
    <property type="evidence" value="ECO:0007669"/>
    <property type="project" value="UniProtKB-KW"/>
</dbReference>
<dbReference type="InterPro" id="IPR029787">
    <property type="entry name" value="Nucleotide_cyclase"/>
</dbReference>
<dbReference type="EMBL" id="JACATZ010000001">
    <property type="protein sequence ID" value="NWJ44841.1"/>
    <property type="molecule type" value="Genomic_DNA"/>
</dbReference>
<dbReference type="Proteomes" id="UP001431572">
    <property type="component" value="Chromosome 1"/>
</dbReference>
<organism evidence="5 7">
    <name type="scientific">Candidatus Chlorohelix allophototropha</name>
    <dbReference type="NCBI Taxonomy" id="3003348"/>
    <lineage>
        <taxon>Bacteria</taxon>
        <taxon>Bacillati</taxon>
        <taxon>Chloroflexota</taxon>
        <taxon>Chloroflexia</taxon>
        <taxon>Candidatus Chloroheliales</taxon>
        <taxon>Candidatus Chloroheliaceae</taxon>
        <taxon>Candidatus Chlorohelix</taxon>
    </lineage>
</organism>
<evidence type="ECO:0000313" key="5">
    <source>
        <dbReference type="EMBL" id="NWJ44841.1"/>
    </source>
</evidence>
<dbReference type="CDD" id="cd07302">
    <property type="entry name" value="CHD"/>
    <property type="match status" value="1"/>
</dbReference>
<dbReference type="GO" id="GO:0004016">
    <property type="term" value="F:adenylate cyclase activity"/>
    <property type="evidence" value="ECO:0007669"/>
    <property type="project" value="TreeGrafter"/>
</dbReference>
<feature type="domain" description="Guanylate cyclase" evidence="4">
    <location>
        <begin position="58"/>
        <end position="194"/>
    </location>
</feature>
<dbReference type="InterPro" id="IPR001054">
    <property type="entry name" value="A/G_cyclase"/>
</dbReference>
<protein>
    <submittedName>
        <fullName evidence="5">Tetratricopeptide repeat protein</fullName>
    </submittedName>
</protein>
<evidence type="ECO:0000256" key="1">
    <source>
        <dbReference type="ARBA" id="ARBA00022741"/>
    </source>
</evidence>
<dbReference type="PANTHER" id="PTHR16305">
    <property type="entry name" value="TESTICULAR SOLUBLE ADENYLYL CYCLASE"/>
    <property type="match status" value="1"/>
</dbReference>
<dbReference type="Gene3D" id="1.25.40.10">
    <property type="entry name" value="Tetratricopeptide repeat domain"/>
    <property type="match status" value="3"/>
</dbReference>
<dbReference type="AlphaFoldDB" id="A0A8T7M0F6"/>
<dbReference type="PROSITE" id="PS50005">
    <property type="entry name" value="TPR"/>
    <property type="match status" value="2"/>
</dbReference>
<name>A0A8T7M0F6_9CHLR</name>
<dbReference type="SMART" id="SM00044">
    <property type="entry name" value="CYCc"/>
    <property type="match status" value="1"/>
</dbReference>
<evidence type="ECO:0000313" key="6">
    <source>
        <dbReference type="EMBL" id="WJW66723.1"/>
    </source>
</evidence>
<evidence type="ECO:0000313" key="7">
    <source>
        <dbReference type="Proteomes" id="UP000521676"/>
    </source>
</evidence>
<dbReference type="RefSeq" id="WP_341468615.1">
    <property type="nucleotide sequence ID" value="NZ_CP128399.1"/>
</dbReference>